<feature type="non-terminal residue" evidence="2">
    <location>
        <position position="1"/>
    </location>
</feature>
<name>S4P7B8_9NEOP</name>
<organism evidence="2">
    <name type="scientific">Pararge aegeria</name>
    <name type="common">speckled wood butterfly</name>
    <dbReference type="NCBI Taxonomy" id="116150"/>
    <lineage>
        <taxon>Eukaryota</taxon>
        <taxon>Metazoa</taxon>
        <taxon>Ecdysozoa</taxon>
        <taxon>Arthropoda</taxon>
        <taxon>Hexapoda</taxon>
        <taxon>Insecta</taxon>
        <taxon>Pterygota</taxon>
        <taxon>Neoptera</taxon>
        <taxon>Endopterygota</taxon>
        <taxon>Lepidoptera</taxon>
        <taxon>Glossata</taxon>
        <taxon>Ditrysia</taxon>
        <taxon>Papilionoidea</taxon>
        <taxon>Nymphalidae</taxon>
        <taxon>Satyrinae</taxon>
        <taxon>Satyrini</taxon>
        <taxon>Parargina</taxon>
        <taxon>Pararge</taxon>
    </lineage>
</organism>
<protein>
    <submittedName>
        <fullName evidence="2">AN1-type zinc finger and ubiquitin domain-containing protein 1</fullName>
    </submittedName>
</protein>
<evidence type="ECO:0000256" key="1">
    <source>
        <dbReference type="SAM" id="MobiDB-lite"/>
    </source>
</evidence>
<dbReference type="AlphaFoldDB" id="S4P7B8"/>
<reference evidence="2" key="1">
    <citation type="journal article" date="2013" name="BMC Genomics">
        <title>Unscrambling butterfly oogenesis.</title>
        <authorList>
            <person name="Carter J.M."/>
            <person name="Baker S.C."/>
            <person name="Pink R."/>
            <person name="Carter D.R."/>
            <person name="Collins A."/>
            <person name="Tomlin J."/>
            <person name="Gibbs M."/>
            <person name="Breuker C.J."/>
        </authorList>
    </citation>
    <scope>NUCLEOTIDE SEQUENCE</scope>
    <source>
        <tissue evidence="2">Ovary</tissue>
    </source>
</reference>
<reference evidence="2" key="2">
    <citation type="submission" date="2013-05" db="EMBL/GenBank/DDBJ databases">
        <authorList>
            <person name="Carter J.-M."/>
            <person name="Baker S.C."/>
            <person name="Pink R."/>
            <person name="Carter D.R.F."/>
            <person name="Collins A."/>
            <person name="Tomlin J."/>
            <person name="Gibbs M."/>
            <person name="Breuker C.J."/>
        </authorList>
    </citation>
    <scope>NUCLEOTIDE SEQUENCE</scope>
    <source>
        <tissue evidence="2">Ovary</tissue>
    </source>
</reference>
<sequence length="113" mass="12189">VRLRRAQEAGARAEGRQEGHADTLRLLQEATQHSHGAQVQMRRRVLRAAPLRRGARVRVRLQGQRTPLPAAGQPAGQRAQAAQDIDCSAGVASAAALYLLVVSVNVRYGSCKC</sequence>
<accession>S4P7B8</accession>
<proteinExistence type="predicted"/>
<evidence type="ECO:0000313" key="2">
    <source>
        <dbReference type="EMBL" id="JAA82580.1"/>
    </source>
</evidence>
<feature type="region of interest" description="Disordered" evidence="1">
    <location>
        <begin position="1"/>
        <end position="21"/>
    </location>
</feature>
<dbReference type="EMBL" id="GAIX01009980">
    <property type="protein sequence ID" value="JAA82580.1"/>
    <property type="molecule type" value="Transcribed_RNA"/>
</dbReference>